<reference evidence="2 3" key="1">
    <citation type="journal article" date="2016" name="Environ. Microbiol.">
        <title>Genomic resolution of a cold subsurface aquifer community provides metabolic insights for novel microbes adapted to high CO concentrations.</title>
        <authorList>
            <person name="Probst A.J."/>
            <person name="Castelle C.J."/>
            <person name="Singh A."/>
            <person name="Brown C.T."/>
            <person name="Anantharaman K."/>
            <person name="Sharon I."/>
            <person name="Hug L.A."/>
            <person name="Burstein D."/>
            <person name="Emerson J.B."/>
            <person name="Thomas B.C."/>
            <person name="Banfield J.F."/>
        </authorList>
    </citation>
    <scope>NUCLEOTIDE SEQUENCE [LARGE SCALE GENOMIC DNA]</scope>
    <source>
        <strain evidence="2">CG2_30_44_31</strain>
    </source>
</reference>
<dbReference type="EMBL" id="MNXQ01000025">
    <property type="protein sequence ID" value="OIP03745.1"/>
    <property type="molecule type" value="Genomic_DNA"/>
</dbReference>
<comment type="caution">
    <text evidence="2">The sequence shown here is derived from an EMBL/GenBank/DDBJ whole genome shotgun (WGS) entry which is preliminary data.</text>
</comment>
<dbReference type="InterPro" id="IPR014710">
    <property type="entry name" value="RmlC-like_jellyroll"/>
</dbReference>
<evidence type="ECO:0000313" key="2">
    <source>
        <dbReference type="EMBL" id="OIP03745.1"/>
    </source>
</evidence>
<organism evidence="2 3">
    <name type="scientific">Candidatus Beckwithbacteria bacterium CG2_30_44_31</name>
    <dbReference type="NCBI Taxonomy" id="1805035"/>
    <lineage>
        <taxon>Bacteria</taxon>
        <taxon>Candidatus Beckwithiibacteriota</taxon>
    </lineage>
</organism>
<gene>
    <name evidence="2" type="ORF">AUK18_01260</name>
</gene>
<dbReference type="Gene3D" id="2.60.120.10">
    <property type="entry name" value="Jelly Rolls"/>
    <property type="match status" value="1"/>
</dbReference>
<protein>
    <recommendedName>
        <fullName evidence="1">Cupin type-2 domain-containing protein</fullName>
    </recommendedName>
</protein>
<dbReference type="SUPFAM" id="SSF51182">
    <property type="entry name" value="RmlC-like cupins"/>
    <property type="match status" value="1"/>
</dbReference>
<dbReference type="Proteomes" id="UP000183605">
    <property type="component" value="Unassembled WGS sequence"/>
</dbReference>
<evidence type="ECO:0000259" key="1">
    <source>
        <dbReference type="Pfam" id="PF07883"/>
    </source>
</evidence>
<dbReference type="InterPro" id="IPR013096">
    <property type="entry name" value="Cupin_2"/>
</dbReference>
<sequence>MKLIRKNQTKEFKNSDQCLAIEYPLGDKDINGAVIKLNGRYPDKGRVVNTVCKEMAYIIKGTGKLVVEGQEVNFSEGDLILIDKNEKYYWQGNFEIFTTCVPAWYPQQHKTVD</sequence>
<proteinExistence type="predicted"/>
<dbReference type="Pfam" id="PF07883">
    <property type="entry name" value="Cupin_2"/>
    <property type="match status" value="1"/>
</dbReference>
<dbReference type="AlphaFoldDB" id="A0A1J5AYX6"/>
<accession>A0A1J5AYX6</accession>
<name>A0A1J5AYX6_9BACT</name>
<dbReference type="InterPro" id="IPR011051">
    <property type="entry name" value="RmlC_Cupin_sf"/>
</dbReference>
<feature type="domain" description="Cupin type-2" evidence="1">
    <location>
        <begin position="54"/>
        <end position="90"/>
    </location>
</feature>
<evidence type="ECO:0000313" key="3">
    <source>
        <dbReference type="Proteomes" id="UP000183605"/>
    </source>
</evidence>